<dbReference type="PANTHER" id="PTHR33371:SF15">
    <property type="entry name" value="LIPOPROTEIN LPRN"/>
    <property type="match status" value="1"/>
</dbReference>
<comment type="caution">
    <text evidence="4">The sequence shown here is derived from an EMBL/GenBank/DDBJ whole genome shotgun (WGS) entry which is preliminary data.</text>
</comment>
<evidence type="ECO:0000313" key="5">
    <source>
        <dbReference type="Proteomes" id="UP001500280"/>
    </source>
</evidence>
<evidence type="ECO:0000256" key="1">
    <source>
        <dbReference type="SAM" id="MobiDB-lite"/>
    </source>
</evidence>
<proteinExistence type="predicted"/>
<name>A0ABP4S7T4_9ACTN</name>
<dbReference type="InterPro" id="IPR024516">
    <property type="entry name" value="Mce_C"/>
</dbReference>
<dbReference type="InterPro" id="IPR052336">
    <property type="entry name" value="MlaD_Phospholipid_Transporter"/>
</dbReference>
<organism evidence="4 5">
    <name type="scientific">Kribbella yunnanensis</name>
    <dbReference type="NCBI Taxonomy" id="190194"/>
    <lineage>
        <taxon>Bacteria</taxon>
        <taxon>Bacillati</taxon>
        <taxon>Actinomycetota</taxon>
        <taxon>Actinomycetes</taxon>
        <taxon>Propionibacteriales</taxon>
        <taxon>Kribbellaceae</taxon>
        <taxon>Kribbella</taxon>
    </lineage>
</organism>
<dbReference type="PANTHER" id="PTHR33371">
    <property type="entry name" value="INTERMEMBRANE PHOSPHOLIPID TRANSPORT SYSTEM BINDING PROTEIN MLAD-RELATED"/>
    <property type="match status" value="1"/>
</dbReference>
<feature type="domain" description="Mammalian cell entry C-terminal" evidence="3">
    <location>
        <begin position="147"/>
        <end position="330"/>
    </location>
</feature>
<evidence type="ECO:0000313" key="4">
    <source>
        <dbReference type="EMBL" id="GAA1665528.1"/>
    </source>
</evidence>
<dbReference type="EMBL" id="BAAANF010000002">
    <property type="protein sequence ID" value="GAA1665528.1"/>
    <property type="molecule type" value="Genomic_DNA"/>
</dbReference>
<feature type="region of interest" description="Disordered" evidence="1">
    <location>
        <begin position="1"/>
        <end position="24"/>
    </location>
</feature>
<keyword evidence="5" id="KW-1185">Reference proteome</keyword>
<evidence type="ECO:0000259" key="2">
    <source>
        <dbReference type="Pfam" id="PF02470"/>
    </source>
</evidence>
<reference evidence="5" key="1">
    <citation type="journal article" date="2019" name="Int. J. Syst. Evol. Microbiol.">
        <title>The Global Catalogue of Microorganisms (GCM) 10K type strain sequencing project: providing services to taxonomists for standard genome sequencing and annotation.</title>
        <authorList>
            <consortium name="The Broad Institute Genomics Platform"/>
            <consortium name="The Broad Institute Genome Sequencing Center for Infectious Disease"/>
            <person name="Wu L."/>
            <person name="Ma J."/>
        </authorList>
    </citation>
    <scope>NUCLEOTIDE SEQUENCE [LARGE SCALE GENOMIC DNA]</scope>
    <source>
        <strain evidence="5">JCM 14307</strain>
    </source>
</reference>
<dbReference type="InterPro" id="IPR003399">
    <property type="entry name" value="Mce/MlaD"/>
</dbReference>
<feature type="domain" description="Mce/MlaD" evidence="2">
    <location>
        <begin position="63"/>
        <end position="137"/>
    </location>
</feature>
<evidence type="ECO:0000259" key="3">
    <source>
        <dbReference type="Pfam" id="PF11887"/>
    </source>
</evidence>
<dbReference type="RefSeq" id="WP_344144569.1">
    <property type="nucleotide sequence ID" value="NZ_BAAANF010000002.1"/>
</dbReference>
<dbReference type="Pfam" id="PF02470">
    <property type="entry name" value="MlaD"/>
    <property type="match status" value="1"/>
</dbReference>
<dbReference type="InterPro" id="IPR005693">
    <property type="entry name" value="Mce"/>
</dbReference>
<gene>
    <name evidence="4" type="ORF">GCM10009745_04330</name>
</gene>
<dbReference type="Pfam" id="PF11887">
    <property type="entry name" value="Mce4_CUP1"/>
    <property type="match status" value="1"/>
</dbReference>
<dbReference type="NCBIfam" id="TIGR00996">
    <property type="entry name" value="Mtu_fam_mce"/>
    <property type="match status" value="1"/>
</dbReference>
<accession>A0ABP4S7T4</accession>
<dbReference type="Proteomes" id="UP001500280">
    <property type="component" value="Unassembled WGS sequence"/>
</dbReference>
<sequence length="428" mass="45422">MEKHRGRSSGTPMHAPEHRNRSNHSRRWALVAGALAMAMALTGCDFSVYSLPLPGGAKIKGPSYTVTVEFADVLDLVPKSTVKVDDVTVGTVEKVWLEGYVAKVRIRLPKSLELPDNERATIRQTSLLGEKFVSLAQPTGQEAPRGRLDDGEVIPLSRTTSNVEVEEVLAALSLLLNGGGVAQLQIITQELNKALTGNEPAIKSVLTQLDTFVGTLDQNKQKIVTAITAVDALAKKLNAQKATLATAIDSLPKSIATLDKQRAALVKTLQALSTLGSTATRVITSAQKDLVANLQSLYPILTKLAEAGENLPKSLELLFTYPFPDAAARGVQGDYTNLGITLDINTQKLLKGLIGLDLPTIGPTALPTGNISLPVHLPTKPGANPTQKPTGIATTCVTVLLLPVCGPKLNRAGFDPDLARALMPGVVK</sequence>
<protein>
    <submittedName>
        <fullName evidence="4">MCE family protein</fullName>
    </submittedName>
</protein>